<evidence type="ECO:0000313" key="2">
    <source>
        <dbReference type="EMBL" id="GBN68384.1"/>
    </source>
</evidence>
<evidence type="ECO:0000256" key="1">
    <source>
        <dbReference type="SAM" id="MobiDB-lite"/>
    </source>
</evidence>
<sequence length="85" mass="9858">MKNRTEKGQERMRAHVESKVQGMKEHVNRCIRKIEENVQAVKGGMKMCKEQSSRKEHQTSGLHVTDINKCHLCFLYGVGLLHNHM</sequence>
<accession>A0A4Y2QY95</accession>
<evidence type="ECO:0000313" key="3">
    <source>
        <dbReference type="Proteomes" id="UP000499080"/>
    </source>
</evidence>
<organism evidence="2 3">
    <name type="scientific">Araneus ventricosus</name>
    <name type="common">Orbweaver spider</name>
    <name type="synonym">Epeira ventricosa</name>
    <dbReference type="NCBI Taxonomy" id="182803"/>
    <lineage>
        <taxon>Eukaryota</taxon>
        <taxon>Metazoa</taxon>
        <taxon>Ecdysozoa</taxon>
        <taxon>Arthropoda</taxon>
        <taxon>Chelicerata</taxon>
        <taxon>Arachnida</taxon>
        <taxon>Araneae</taxon>
        <taxon>Araneomorphae</taxon>
        <taxon>Entelegynae</taxon>
        <taxon>Araneoidea</taxon>
        <taxon>Araneidae</taxon>
        <taxon>Araneus</taxon>
    </lineage>
</organism>
<dbReference type="AlphaFoldDB" id="A0A4Y2QY95"/>
<name>A0A4Y2QY95_ARAVE</name>
<feature type="region of interest" description="Disordered" evidence="1">
    <location>
        <begin position="1"/>
        <end position="22"/>
    </location>
</feature>
<reference evidence="2 3" key="1">
    <citation type="journal article" date="2019" name="Sci. Rep.">
        <title>Orb-weaving spider Araneus ventricosus genome elucidates the spidroin gene catalogue.</title>
        <authorList>
            <person name="Kono N."/>
            <person name="Nakamura H."/>
            <person name="Ohtoshi R."/>
            <person name="Moran D.A.P."/>
            <person name="Shinohara A."/>
            <person name="Yoshida Y."/>
            <person name="Fujiwara M."/>
            <person name="Mori M."/>
            <person name="Tomita M."/>
            <person name="Arakawa K."/>
        </authorList>
    </citation>
    <scope>NUCLEOTIDE SEQUENCE [LARGE SCALE GENOMIC DNA]</scope>
</reference>
<proteinExistence type="predicted"/>
<dbReference type="Proteomes" id="UP000499080">
    <property type="component" value="Unassembled WGS sequence"/>
</dbReference>
<protein>
    <submittedName>
        <fullName evidence="2">Uncharacterized protein</fullName>
    </submittedName>
</protein>
<gene>
    <name evidence="2" type="ORF">AVEN_201260_1</name>
</gene>
<keyword evidence="3" id="KW-1185">Reference proteome</keyword>
<comment type="caution">
    <text evidence="2">The sequence shown here is derived from an EMBL/GenBank/DDBJ whole genome shotgun (WGS) entry which is preliminary data.</text>
</comment>
<dbReference type="EMBL" id="BGPR01015200">
    <property type="protein sequence ID" value="GBN68384.1"/>
    <property type="molecule type" value="Genomic_DNA"/>
</dbReference>